<dbReference type="PANTHER" id="PTHR31361">
    <property type="entry name" value="BETA-GLUCAN SYNTHESIS-ASSOCIATED PROTEIN KRE6-RELATED"/>
    <property type="match status" value="1"/>
</dbReference>
<dbReference type="FunCoup" id="Q5K821">
    <property type="interactions" value="62"/>
</dbReference>
<keyword evidence="4" id="KW-0735">Signal-anchor</keyword>
<evidence type="ECO:0000256" key="3">
    <source>
        <dbReference type="ARBA" id="ARBA00022692"/>
    </source>
</evidence>
<dbReference type="FunFam" id="2.60.120.200:FF:000140">
    <property type="entry name" value="Beta-glucan synthesis-associated protein"/>
    <property type="match status" value="1"/>
</dbReference>
<comment type="similarity">
    <text evidence="2">Belongs to the SKN1/KRE6 family.</text>
</comment>
<dbReference type="GO" id="GO:0015926">
    <property type="term" value="F:glucosidase activity"/>
    <property type="evidence" value="ECO:0000318"/>
    <property type="project" value="GO_Central"/>
</dbReference>
<keyword evidence="6 9" id="KW-0472">Membrane</keyword>
<dbReference type="GO" id="GO:0006078">
    <property type="term" value="P:(1-&gt;6)-beta-D-glucan biosynthetic process"/>
    <property type="evidence" value="ECO:0000318"/>
    <property type="project" value="GO_Central"/>
</dbReference>
<dbReference type="InterPro" id="IPR000757">
    <property type="entry name" value="Beta-glucanase-like"/>
</dbReference>
<dbReference type="CAZy" id="GH16">
    <property type="family name" value="Glycoside Hydrolase Family 16"/>
</dbReference>
<reference evidence="11 12" key="1">
    <citation type="journal article" date="2005" name="Science">
        <title>The genome of the basidiomycetous yeast and human pathogen Cryptococcus neoformans.</title>
        <authorList>
            <person name="Loftus B.J."/>
            <person name="Fung E."/>
            <person name="Roncaglia P."/>
            <person name="Rowley D."/>
            <person name="Amedeo P."/>
            <person name="Bruno D."/>
            <person name="Vamathevan J."/>
            <person name="Miranda M."/>
            <person name="Anderson I.J."/>
            <person name="Fraser J.A."/>
            <person name="Allen J.E."/>
            <person name="Bosdet I.E."/>
            <person name="Brent M.R."/>
            <person name="Chiu R."/>
            <person name="Doering T.L."/>
            <person name="Donlin M.J."/>
            <person name="D'Souza C.A."/>
            <person name="Fox D.S."/>
            <person name="Grinberg V."/>
            <person name="Fu J."/>
            <person name="Fukushima M."/>
            <person name="Haas B.J."/>
            <person name="Huang J.C."/>
            <person name="Janbon G."/>
            <person name="Jones S.J."/>
            <person name="Koo H.L."/>
            <person name="Krzywinski M.I."/>
            <person name="Kwon-Chung J.K."/>
            <person name="Lengeler K.B."/>
            <person name="Maiti R."/>
            <person name="Marra M.A."/>
            <person name="Marra R.E."/>
            <person name="Mathewson C.A."/>
            <person name="Mitchell T.G."/>
            <person name="Pertea M."/>
            <person name="Riggs F.R."/>
            <person name="Salzberg S.L."/>
            <person name="Schein J.E."/>
            <person name="Shvartsbeyn A."/>
            <person name="Shin H."/>
            <person name="Shumway M."/>
            <person name="Specht C.A."/>
            <person name="Suh B.B."/>
            <person name="Tenney A."/>
            <person name="Utterback T.R."/>
            <person name="Wickes B.L."/>
            <person name="Wortman J.R."/>
            <person name="Wye N.H."/>
            <person name="Kronstad J.W."/>
            <person name="Lodge J.K."/>
            <person name="Heitman J."/>
            <person name="Davis R.W."/>
            <person name="Fraser C.M."/>
            <person name="Hyman R.W."/>
        </authorList>
    </citation>
    <scope>NUCLEOTIDE SEQUENCE [LARGE SCALE GENOMIC DNA]</scope>
    <source>
        <strain evidence="12">JEC21 / ATCC MYA-565</strain>
    </source>
</reference>
<dbReference type="RefSeq" id="XP_024513970.1">
    <property type="nucleotide sequence ID" value="XM_024658256.1"/>
</dbReference>
<evidence type="ECO:0000256" key="4">
    <source>
        <dbReference type="ARBA" id="ARBA00022968"/>
    </source>
</evidence>
<dbReference type="EMBL" id="AE017353">
    <property type="protein sequence ID" value="AAW46845.2"/>
    <property type="molecule type" value="Genomic_DNA"/>
</dbReference>
<feature type="domain" description="GH16" evidence="10">
    <location>
        <begin position="163"/>
        <end position="537"/>
    </location>
</feature>
<organism evidence="11 12">
    <name type="scientific">Cryptococcus deneoformans (strain JEC21 / ATCC MYA-565)</name>
    <name type="common">Cryptococcus neoformans var. neoformans serotype D</name>
    <dbReference type="NCBI Taxonomy" id="214684"/>
    <lineage>
        <taxon>Eukaryota</taxon>
        <taxon>Fungi</taxon>
        <taxon>Dikarya</taxon>
        <taxon>Basidiomycota</taxon>
        <taxon>Agaricomycotina</taxon>
        <taxon>Tremellomycetes</taxon>
        <taxon>Tremellales</taxon>
        <taxon>Cryptococcaceae</taxon>
        <taxon>Cryptococcus</taxon>
        <taxon>Cryptococcus neoformans species complex</taxon>
    </lineage>
</organism>
<dbReference type="VEuPathDB" id="FungiDB:CNM00410"/>
<dbReference type="GeneID" id="3255210"/>
<dbReference type="InterPro" id="IPR013320">
    <property type="entry name" value="ConA-like_dom_sf"/>
</dbReference>
<evidence type="ECO:0000259" key="10">
    <source>
        <dbReference type="PROSITE" id="PS51762"/>
    </source>
</evidence>
<dbReference type="Pfam" id="PF03935">
    <property type="entry name" value="SKN1_KRE6_Sbg1"/>
    <property type="match status" value="1"/>
</dbReference>
<dbReference type="KEGG" id="cne:CNM00410"/>
<dbReference type="InterPro" id="IPR005629">
    <property type="entry name" value="Skn1/Kre6/Sbg1"/>
</dbReference>
<sequence length="584" mass="64859">MSHRLTSSTSANWGPRGSISSFASVSTANRYGPSATPTSTLSTVPLNVHSPHQAALPTDDDDDLDDSLHTFTPKEYREHYISSRFNLKSWRGWTNALTLVVLAGGAVMLFAGYPIISFYYGDSNSSGGNTSGFNLGGINASGQYPEIPGLPSLIDPDTPSWAYSRKGSDDEDWELVFSDEFEKEDRTFFEGDDPFWTGMDIHYWVTGDYEWLDPSAVTTKDGHLVITMTQEPIHDLNFRSGMIQSWNKLCFNKNAIFEVSASFPGTSEIGGFWPGIWTMGNLGRPGYAGTTDGTWPYSYDSCDVGTLPNQTWVNGTGPIAALTTGSNGGALSYLPGQRLSACTCPGEDHPGPDITVGRAAPEIDMVEAQIAIAEGEGQVSASLQLAPFDDYYQFDNSTRYATIYDNDLTYFNTYLGGTTQQSASGLTTVPSKIYYDQDGESKQFVMFAMEYQAFPDDRDNAYITWWADNKTSWTLRSGAIGPNERTEVSRRLIPEEPMAMVMNLHLSNGFQAVDFNHLTWPNYLRIDYVRIYQKADHISLTCDPEDYPTADYIEDHIEVYSNPNITTWKEGGYSFPKNRLKDEC</sequence>
<dbReference type="PROSITE" id="PS51762">
    <property type="entry name" value="GH16_2"/>
    <property type="match status" value="1"/>
</dbReference>
<dbReference type="Proteomes" id="UP000002149">
    <property type="component" value="Chromosome 13"/>
</dbReference>
<dbReference type="AlphaFoldDB" id="Q5K821"/>
<dbReference type="GO" id="GO:0005789">
    <property type="term" value="C:endoplasmic reticulum membrane"/>
    <property type="evidence" value="ECO:0000318"/>
    <property type="project" value="GO_Central"/>
</dbReference>
<keyword evidence="5 9" id="KW-1133">Transmembrane helix</keyword>
<keyword evidence="7" id="KW-0325">Glycoprotein</keyword>
<evidence type="ECO:0000256" key="2">
    <source>
        <dbReference type="ARBA" id="ARBA00010962"/>
    </source>
</evidence>
<dbReference type="SUPFAM" id="SSF49899">
    <property type="entry name" value="Concanavalin A-like lectins/glucanases"/>
    <property type="match status" value="1"/>
</dbReference>
<dbReference type="PaxDb" id="214684-Q5K821"/>
<dbReference type="HOGENOM" id="CLU_010811_4_3_1"/>
<evidence type="ECO:0000256" key="1">
    <source>
        <dbReference type="ARBA" id="ARBA00004606"/>
    </source>
</evidence>
<keyword evidence="3 9" id="KW-0812">Transmembrane</keyword>
<gene>
    <name evidence="11" type="ordered locus">CNM00410</name>
</gene>
<comment type="subcellular location">
    <subcellularLocation>
        <location evidence="1">Membrane</location>
        <topology evidence="1">Single-pass type II membrane protein</topology>
    </subcellularLocation>
</comment>
<dbReference type="Gene3D" id="2.60.120.200">
    <property type="match status" value="2"/>
</dbReference>
<evidence type="ECO:0000313" key="12">
    <source>
        <dbReference type="Proteomes" id="UP000002149"/>
    </source>
</evidence>
<name>Q5K821_CRYD1</name>
<evidence type="ECO:0000256" key="7">
    <source>
        <dbReference type="ARBA" id="ARBA00023180"/>
    </source>
</evidence>
<dbReference type="GO" id="GO:0005886">
    <property type="term" value="C:plasma membrane"/>
    <property type="evidence" value="ECO:0000318"/>
    <property type="project" value="GO_Central"/>
</dbReference>
<dbReference type="FunFam" id="2.60.120.200:FF:000135">
    <property type="entry name" value="Related to KRE6-glucan synthase subunit"/>
    <property type="match status" value="1"/>
</dbReference>
<keyword evidence="8" id="KW-0961">Cell wall biogenesis/degradation</keyword>
<dbReference type="InParanoid" id="Q5K821"/>
<evidence type="ECO:0000256" key="6">
    <source>
        <dbReference type="ARBA" id="ARBA00023136"/>
    </source>
</evidence>
<dbReference type="eggNOG" id="ENOG502QR13">
    <property type="taxonomic scope" value="Eukaryota"/>
</dbReference>
<evidence type="ECO:0000256" key="9">
    <source>
        <dbReference type="SAM" id="Phobius"/>
    </source>
</evidence>
<dbReference type="GO" id="GO:0031505">
    <property type="term" value="P:fungal-type cell wall organization"/>
    <property type="evidence" value="ECO:0000318"/>
    <property type="project" value="GO_Central"/>
</dbReference>
<dbReference type="CDD" id="cd02180">
    <property type="entry name" value="GH16_fungal_KRE6_glucanase"/>
    <property type="match status" value="1"/>
</dbReference>
<dbReference type="OrthoDB" id="412647at2759"/>
<evidence type="ECO:0000313" key="11">
    <source>
        <dbReference type="EMBL" id="AAW46845.2"/>
    </source>
</evidence>
<proteinExistence type="inferred from homology"/>
<protein>
    <submittedName>
        <fullName evidence="11">Beta-glucan synthesis-associated protein, putative</fullName>
    </submittedName>
</protein>
<evidence type="ECO:0000256" key="8">
    <source>
        <dbReference type="ARBA" id="ARBA00023316"/>
    </source>
</evidence>
<feature type="transmembrane region" description="Helical" evidence="9">
    <location>
        <begin position="96"/>
        <end position="120"/>
    </location>
</feature>
<dbReference type="PANTHER" id="PTHR31361:SF15">
    <property type="entry name" value="GH16 DOMAIN-CONTAINING PROTEIN"/>
    <property type="match status" value="1"/>
</dbReference>
<accession>Q5K821</accession>
<keyword evidence="12" id="KW-1185">Reference proteome</keyword>
<evidence type="ECO:0000256" key="5">
    <source>
        <dbReference type="ARBA" id="ARBA00022989"/>
    </source>
</evidence>